<protein>
    <submittedName>
        <fullName evidence="1">Uncharacterized protein</fullName>
    </submittedName>
</protein>
<gene>
    <name evidence="1" type="ORF">L6452_09018</name>
</gene>
<organism evidence="1 2">
    <name type="scientific">Arctium lappa</name>
    <name type="common">Greater burdock</name>
    <name type="synonym">Lappa major</name>
    <dbReference type="NCBI Taxonomy" id="4217"/>
    <lineage>
        <taxon>Eukaryota</taxon>
        <taxon>Viridiplantae</taxon>
        <taxon>Streptophyta</taxon>
        <taxon>Embryophyta</taxon>
        <taxon>Tracheophyta</taxon>
        <taxon>Spermatophyta</taxon>
        <taxon>Magnoliopsida</taxon>
        <taxon>eudicotyledons</taxon>
        <taxon>Gunneridae</taxon>
        <taxon>Pentapetalae</taxon>
        <taxon>asterids</taxon>
        <taxon>campanulids</taxon>
        <taxon>Asterales</taxon>
        <taxon>Asteraceae</taxon>
        <taxon>Carduoideae</taxon>
        <taxon>Cardueae</taxon>
        <taxon>Arctiinae</taxon>
        <taxon>Arctium</taxon>
    </lineage>
</organism>
<keyword evidence="2" id="KW-1185">Reference proteome</keyword>
<evidence type="ECO:0000313" key="2">
    <source>
        <dbReference type="Proteomes" id="UP001055879"/>
    </source>
</evidence>
<name>A0ACB9DJN4_ARCLA</name>
<sequence length="146" mass="16783">MQGATPYMKIDVDCFQPLLSDCWDRNSEQLDEYPGVTFPGLSSLDGYLRHRELTKSLEIKCSRLGLMTKGKSHVREHMENFMSMLFALLRKMLTISKPIITPGDRMVLLYVLGLDFIDTFFYCLRAKVLPVPVLPPDPLQEANKHF</sequence>
<reference evidence="2" key="1">
    <citation type="journal article" date="2022" name="Mol. Ecol. Resour.">
        <title>The genomes of chicory, endive, great burdock and yacon provide insights into Asteraceae palaeo-polyploidization history and plant inulin production.</title>
        <authorList>
            <person name="Fan W."/>
            <person name="Wang S."/>
            <person name="Wang H."/>
            <person name="Wang A."/>
            <person name="Jiang F."/>
            <person name="Liu H."/>
            <person name="Zhao H."/>
            <person name="Xu D."/>
            <person name="Zhang Y."/>
        </authorList>
    </citation>
    <scope>NUCLEOTIDE SEQUENCE [LARGE SCALE GENOMIC DNA]</scope>
    <source>
        <strain evidence="2">cv. Niubang</strain>
    </source>
</reference>
<reference evidence="1 2" key="2">
    <citation type="journal article" date="2022" name="Mol. Ecol. Resour.">
        <title>The genomes of chicory, endive, great burdock and yacon provide insights into Asteraceae paleo-polyploidization history and plant inulin production.</title>
        <authorList>
            <person name="Fan W."/>
            <person name="Wang S."/>
            <person name="Wang H."/>
            <person name="Wang A."/>
            <person name="Jiang F."/>
            <person name="Liu H."/>
            <person name="Zhao H."/>
            <person name="Xu D."/>
            <person name="Zhang Y."/>
        </authorList>
    </citation>
    <scope>NUCLEOTIDE SEQUENCE [LARGE SCALE GENOMIC DNA]</scope>
    <source>
        <strain evidence="2">cv. Niubang</strain>
    </source>
</reference>
<proteinExistence type="predicted"/>
<evidence type="ECO:0000313" key="1">
    <source>
        <dbReference type="EMBL" id="KAI3746583.1"/>
    </source>
</evidence>
<accession>A0ACB9DJN4</accession>
<dbReference type="EMBL" id="CM042049">
    <property type="protein sequence ID" value="KAI3746583.1"/>
    <property type="molecule type" value="Genomic_DNA"/>
</dbReference>
<dbReference type="Proteomes" id="UP001055879">
    <property type="component" value="Linkage Group LG03"/>
</dbReference>
<comment type="caution">
    <text evidence="1">The sequence shown here is derived from an EMBL/GenBank/DDBJ whole genome shotgun (WGS) entry which is preliminary data.</text>
</comment>